<protein>
    <submittedName>
        <fullName evidence="3">CO6A5-like protein</fullName>
    </submittedName>
</protein>
<name>A0ABY7E569_MYAAR</name>
<dbReference type="EMBL" id="CP111015">
    <property type="protein sequence ID" value="WAR03544.1"/>
    <property type="molecule type" value="Genomic_DNA"/>
</dbReference>
<dbReference type="InterPro" id="IPR002035">
    <property type="entry name" value="VWF_A"/>
</dbReference>
<sequence length="363" mass="40323">MLVRLQKESMDIWKGAVVCFLVIGLTSVTGQCPGKADIMFLVPGSDAVPGHEFFPFERFLINLVSFFNIDRDNVNVGLILYGKTPVPFAWPQPFKSQKQINTRITLMSQRLSYADELNGGNNLTAALSLMRKMFTNPTGQTGSGRRNNARQIGVVFTYDSVSIDERQSVIEAAKAARGDGITLYGVGKGQAGPEFSHIGSDYCKSFSMGRFIDGLPSVLAFLGSSLCSEMNPNVNVTELNCFPQLYQSKEPEPVQCDGRSLLFPDPENCAYFYHCRFRRPVQERCSTGMLFDPSASACNYKEFVSCYTDIKCPMQNGLFPHPTDCSKYINCFDFRPYVQKCPNNMWFDATTKGCGFTAAVACT</sequence>
<dbReference type="SUPFAM" id="SSF53300">
    <property type="entry name" value="vWA-like"/>
    <property type="match status" value="1"/>
</dbReference>
<feature type="domain" description="VWFA" evidence="1">
    <location>
        <begin position="37"/>
        <end position="222"/>
    </location>
</feature>
<dbReference type="SUPFAM" id="SSF57625">
    <property type="entry name" value="Invertebrate chitin-binding proteins"/>
    <property type="match status" value="2"/>
</dbReference>
<proteinExistence type="predicted"/>
<dbReference type="Proteomes" id="UP001164746">
    <property type="component" value="Chromosome 4"/>
</dbReference>
<evidence type="ECO:0000259" key="1">
    <source>
        <dbReference type="PROSITE" id="PS50234"/>
    </source>
</evidence>
<evidence type="ECO:0000313" key="3">
    <source>
        <dbReference type="EMBL" id="WAR03544.1"/>
    </source>
</evidence>
<dbReference type="PROSITE" id="PS50940">
    <property type="entry name" value="CHIT_BIND_II"/>
    <property type="match status" value="2"/>
</dbReference>
<dbReference type="Pfam" id="PF01607">
    <property type="entry name" value="CBM_14"/>
    <property type="match status" value="2"/>
</dbReference>
<keyword evidence="4" id="KW-1185">Reference proteome</keyword>
<dbReference type="InterPro" id="IPR036508">
    <property type="entry name" value="Chitin-bd_dom_sf"/>
</dbReference>
<dbReference type="InterPro" id="IPR050525">
    <property type="entry name" value="ECM_Assembly_Org"/>
</dbReference>
<reference evidence="3" key="1">
    <citation type="submission" date="2022-11" db="EMBL/GenBank/DDBJ databases">
        <title>Centuries of genome instability and evolution in soft-shell clam transmissible cancer (bioRxiv).</title>
        <authorList>
            <person name="Hart S.F.M."/>
            <person name="Yonemitsu M.A."/>
            <person name="Giersch R.M."/>
            <person name="Beal B.F."/>
            <person name="Arriagada G."/>
            <person name="Davis B.W."/>
            <person name="Ostrander E.A."/>
            <person name="Goff S.P."/>
            <person name="Metzger M.J."/>
        </authorList>
    </citation>
    <scope>NUCLEOTIDE SEQUENCE</scope>
    <source>
        <strain evidence="3">MELC-2E11</strain>
        <tissue evidence="3">Siphon/mantle</tissue>
    </source>
</reference>
<dbReference type="SMART" id="SM00327">
    <property type="entry name" value="VWA"/>
    <property type="match status" value="1"/>
</dbReference>
<feature type="domain" description="Chitin-binding type-2" evidence="2">
    <location>
        <begin position="253"/>
        <end position="308"/>
    </location>
</feature>
<evidence type="ECO:0000259" key="2">
    <source>
        <dbReference type="PROSITE" id="PS50940"/>
    </source>
</evidence>
<dbReference type="Gene3D" id="3.40.50.410">
    <property type="entry name" value="von Willebrand factor, type A domain"/>
    <property type="match status" value="1"/>
</dbReference>
<accession>A0ABY7E569</accession>
<dbReference type="InterPro" id="IPR036465">
    <property type="entry name" value="vWFA_dom_sf"/>
</dbReference>
<dbReference type="PANTHER" id="PTHR24020">
    <property type="entry name" value="COLLAGEN ALPHA"/>
    <property type="match status" value="1"/>
</dbReference>
<dbReference type="PROSITE" id="PS50234">
    <property type="entry name" value="VWFA"/>
    <property type="match status" value="1"/>
</dbReference>
<dbReference type="Pfam" id="PF00092">
    <property type="entry name" value="VWA"/>
    <property type="match status" value="1"/>
</dbReference>
<dbReference type="InterPro" id="IPR002557">
    <property type="entry name" value="Chitin-bd_dom"/>
</dbReference>
<gene>
    <name evidence="3" type="ORF">MAR_010102</name>
</gene>
<dbReference type="SMART" id="SM00494">
    <property type="entry name" value="ChtBD2"/>
    <property type="match status" value="2"/>
</dbReference>
<organism evidence="3 4">
    <name type="scientific">Mya arenaria</name>
    <name type="common">Soft-shell clam</name>
    <dbReference type="NCBI Taxonomy" id="6604"/>
    <lineage>
        <taxon>Eukaryota</taxon>
        <taxon>Metazoa</taxon>
        <taxon>Spiralia</taxon>
        <taxon>Lophotrochozoa</taxon>
        <taxon>Mollusca</taxon>
        <taxon>Bivalvia</taxon>
        <taxon>Autobranchia</taxon>
        <taxon>Heteroconchia</taxon>
        <taxon>Euheterodonta</taxon>
        <taxon>Imparidentia</taxon>
        <taxon>Neoheterodontei</taxon>
        <taxon>Myida</taxon>
        <taxon>Myoidea</taxon>
        <taxon>Myidae</taxon>
        <taxon>Mya</taxon>
    </lineage>
</organism>
<feature type="domain" description="Chitin-binding type-2" evidence="2">
    <location>
        <begin position="309"/>
        <end position="363"/>
    </location>
</feature>
<dbReference type="Gene3D" id="2.170.140.10">
    <property type="entry name" value="Chitin binding domain"/>
    <property type="match status" value="2"/>
</dbReference>
<evidence type="ECO:0000313" key="4">
    <source>
        <dbReference type="Proteomes" id="UP001164746"/>
    </source>
</evidence>